<evidence type="ECO:0000259" key="1">
    <source>
        <dbReference type="Pfam" id="PF01370"/>
    </source>
</evidence>
<sequence>MAQALVTGATGFVGANLVRLLLEQGHEVKVLVRPHSSLRNLTGLPVQRVTGNLLSPELPQYLAGCDVLFHVAAHYSLWQKDKDQLYQANVLGTRHILQAAKLAGVPRTVYTSSVAAIGVGTGGQAVDETHQSPVDKLIGDYKKSKYWGEQEALQAAQSGQDVVIVNPTTPIGAWDGKPTPTGEIILRFLRGQMPAYVNTGLNFIPVQDVAWGHLFAWQKGQSGQRYILGHRNLSLQEFLQKLAQITGLPAPGWQIPVQIPLAVAWVDEMLLGAWGKTPSLALDGVRMAQQTMYYDASRAIRELGLPQTDLDQAIREAVDWFRQQGMA</sequence>
<dbReference type="GO" id="GO:0005737">
    <property type="term" value="C:cytoplasm"/>
    <property type="evidence" value="ECO:0007669"/>
    <property type="project" value="TreeGrafter"/>
</dbReference>
<dbReference type="PANTHER" id="PTHR48079">
    <property type="entry name" value="PROTEIN YEEZ"/>
    <property type="match status" value="1"/>
</dbReference>
<dbReference type="AlphaFoldDB" id="A0A1J0AFE9"/>
<dbReference type="InterPro" id="IPR051783">
    <property type="entry name" value="NAD(P)-dependent_oxidoreduct"/>
</dbReference>
<dbReference type="Gene3D" id="3.40.50.720">
    <property type="entry name" value="NAD(P)-binding Rossmann-like Domain"/>
    <property type="match status" value="1"/>
</dbReference>
<gene>
    <name evidence="2" type="ORF">GlitD10_2294</name>
</gene>
<evidence type="ECO:0000313" key="3">
    <source>
        <dbReference type="Proteomes" id="UP000180235"/>
    </source>
</evidence>
<dbReference type="FunFam" id="3.40.50.720:FF:000425">
    <property type="entry name" value="NAD(P)-binding Rossmann-fold superfamily protein"/>
    <property type="match status" value="1"/>
</dbReference>
<dbReference type="OrthoDB" id="9807212at2"/>
<dbReference type="GO" id="GO:0004029">
    <property type="term" value="F:aldehyde dehydrogenase (NAD+) activity"/>
    <property type="evidence" value="ECO:0007669"/>
    <property type="project" value="TreeGrafter"/>
</dbReference>
<dbReference type="InterPro" id="IPR036291">
    <property type="entry name" value="NAD(P)-bd_dom_sf"/>
</dbReference>
<proteinExistence type="predicted"/>
<dbReference type="STRING" id="1188229.GlitD10_2294"/>
<dbReference type="InterPro" id="IPR001509">
    <property type="entry name" value="Epimerase_deHydtase"/>
</dbReference>
<dbReference type="Pfam" id="PF01370">
    <property type="entry name" value="Epimerase"/>
    <property type="match status" value="1"/>
</dbReference>
<organism evidence="2 3">
    <name type="scientific">Gloeomargarita lithophora Alchichica-D10</name>
    <dbReference type="NCBI Taxonomy" id="1188229"/>
    <lineage>
        <taxon>Bacteria</taxon>
        <taxon>Bacillati</taxon>
        <taxon>Cyanobacteriota</taxon>
        <taxon>Cyanophyceae</taxon>
        <taxon>Gloeomargaritales</taxon>
        <taxon>Gloeomargaritaceae</taxon>
        <taxon>Gloeomargarita</taxon>
    </lineage>
</organism>
<dbReference type="EMBL" id="CP017675">
    <property type="protein sequence ID" value="APB34627.1"/>
    <property type="molecule type" value="Genomic_DNA"/>
</dbReference>
<dbReference type="CDD" id="cd05228">
    <property type="entry name" value="AR_FR_like_1_SDR_e"/>
    <property type="match status" value="1"/>
</dbReference>
<dbReference type="SUPFAM" id="SSF51735">
    <property type="entry name" value="NAD(P)-binding Rossmann-fold domains"/>
    <property type="match status" value="1"/>
</dbReference>
<evidence type="ECO:0000313" key="2">
    <source>
        <dbReference type="EMBL" id="APB34627.1"/>
    </source>
</evidence>
<feature type="domain" description="NAD-dependent epimerase/dehydratase" evidence="1">
    <location>
        <begin position="4"/>
        <end position="229"/>
    </location>
</feature>
<reference evidence="2 3" key="1">
    <citation type="submission" date="2016-10" db="EMBL/GenBank/DDBJ databases">
        <title>Description of Gloeomargarita lithophora gen. nov., sp. nov., a thylakoid-bearing basal-branching cyanobacterium with intracellular carbonates, and proposal for Gloeomargaritales ord. nov.</title>
        <authorList>
            <person name="Moreira D."/>
            <person name="Tavera R."/>
            <person name="Benzerara K."/>
            <person name="Skouri-Panet F."/>
            <person name="Couradeau E."/>
            <person name="Gerard E."/>
            <person name="Loussert C."/>
            <person name="Novelo E."/>
            <person name="Zivanovic Y."/>
            <person name="Lopez-Garcia P."/>
        </authorList>
    </citation>
    <scope>NUCLEOTIDE SEQUENCE [LARGE SCALE GENOMIC DNA]</scope>
    <source>
        <strain evidence="2 3">D10</strain>
    </source>
</reference>
<dbReference type="KEGG" id="glt:GlitD10_2294"/>
<dbReference type="Proteomes" id="UP000180235">
    <property type="component" value="Chromosome"/>
</dbReference>
<dbReference type="InterPro" id="IPR017829">
    <property type="entry name" value="Hopanoid-assoc_sugar_epimerase"/>
</dbReference>
<dbReference type="PANTHER" id="PTHR48079:SF6">
    <property type="entry name" value="NAD(P)-BINDING DOMAIN-CONTAINING PROTEIN-RELATED"/>
    <property type="match status" value="1"/>
</dbReference>
<keyword evidence="2" id="KW-0560">Oxidoreductase</keyword>
<dbReference type="EC" id="1.1.1.219" evidence="2"/>
<name>A0A1J0AFE9_9CYAN</name>
<dbReference type="RefSeq" id="WP_071455040.1">
    <property type="nucleotide sequence ID" value="NZ_CP017675.1"/>
</dbReference>
<dbReference type="GO" id="GO:0045552">
    <property type="term" value="F:dihydroflavanol 4-reductase activity"/>
    <property type="evidence" value="ECO:0007669"/>
    <property type="project" value="UniProtKB-EC"/>
</dbReference>
<protein>
    <submittedName>
        <fullName evidence="2">Hopanoid-associated sugar epimerase</fullName>
        <ecNumber evidence="2">1.1.1.219</ecNumber>
    </submittedName>
</protein>
<accession>A0A1J0AFE9</accession>
<keyword evidence="3" id="KW-1185">Reference proteome</keyword>
<dbReference type="NCBIfam" id="TIGR03466">
    <property type="entry name" value="HpnA"/>
    <property type="match status" value="1"/>
</dbReference>